<dbReference type="Proteomes" id="UP001303046">
    <property type="component" value="Unassembled WGS sequence"/>
</dbReference>
<protein>
    <submittedName>
        <fullName evidence="1">Uncharacterized protein</fullName>
    </submittedName>
</protein>
<evidence type="ECO:0000313" key="2">
    <source>
        <dbReference type="Proteomes" id="UP001303046"/>
    </source>
</evidence>
<evidence type="ECO:0000313" key="1">
    <source>
        <dbReference type="EMBL" id="KAK6748602.1"/>
    </source>
</evidence>
<sequence length="85" mass="9237">MLISLKSAIKIQYDFAEIDDPVDPDKTGYGVVICVFEPNNNKMARDQLFVLINPYGDAQEPGVALFTGGSAVIARSMAEDRLSAN</sequence>
<dbReference type="EMBL" id="JAVFWL010000004">
    <property type="protein sequence ID" value="KAK6748602.1"/>
    <property type="molecule type" value="Genomic_DNA"/>
</dbReference>
<proteinExistence type="predicted"/>
<organism evidence="1 2">
    <name type="scientific">Necator americanus</name>
    <name type="common">Human hookworm</name>
    <dbReference type="NCBI Taxonomy" id="51031"/>
    <lineage>
        <taxon>Eukaryota</taxon>
        <taxon>Metazoa</taxon>
        <taxon>Ecdysozoa</taxon>
        <taxon>Nematoda</taxon>
        <taxon>Chromadorea</taxon>
        <taxon>Rhabditida</taxon>
        <taxon>Rhabditina</taxon>
        <taxon>Rhabditomorpha</taxon>
        <taxon>Strongyloidea</taxon>
        <taxon>Ancylostomatidae</taxon>
        <taxon>Bunostominae</taxon>
        <taxon>Necator</taxon>
    </lineage>
</organism>
<reference evidence="1 2" key="1">
    <citation type="submission" date="2023-08" db="EMBL/GenBank/DDBJ databases">
        <title>A Necator americanus chromosomal reference genome.</title>
        <authorList>
            <person name="Ilik V."/>
            <person name="Petrzelkova K.J."/>
            <person name="Pardy F."/>
            <person name="Fuh T."/>
            <person name="Niatou-Singa F.S."/>
            <person name="Gouil Q."/>
            <person name="Baker L."/>
            <person name="Ritchie M.E."/>
            <person name="Jex A.R."/>
            <person name="Gazzola D."/>
            <person name="Li H."/>
            <person name="Toshio Fujiwara R."/>
            <person name="Zhan B."/>
            <person name="Aroian R.V."/>
            <person name="Pafco B."/>
            <person name="Schwarz E.M."/>
        </authorList>
    </citation>
    <scope>NUCLEOTIDE SEQUENCE [LARGE SCALE GENOMIC DNA]</scope>
    <source>
        <strain evidence="1 2">Aroian</strain>
        <tissue evidence="1">Whole animal</tissue>
    </source>
</reference>
<name>A0ABR1DE26_NECAM</name>
<comment type="caution">
    <text evidence="1">The sequence shown here is derived from an EMBL/GenBank/DDBJ whole genome shotgun (WGS) entry which is preliminary data.</text>
</comment>
<gene>
    <name evidence="1" type="primary">Necator_chrIV.g14599</name>
    <name evidence="1" type="ORF">RB195_001304</name>
</gene>
<keyword evidence="2" id="KW-1185">Reference proteome</keyword>
<accession>A0ABR1DE26</accession>